<keyword evidence="1" id="KW-0812">Transmembrane</keyword>
<keyword evidence="1" id="KW-1133">Transmembrane helix</keyword>
<dbReference type="RefSeq" id="WP_036342901.1">
    <property type="nucleotide sequence ID" value="NZ_JALN02000001.1"/>
</dbReference>
<dbReference type="OrthoDB" id="4736572at2"/>
<dbReference type="EMBL" id="JALN02000001">
    <property type="protein sequence ID" value="KDF00283.1"/>
    <property type="molecule type" value="Genomic_DNA"/>
</dbReference>
<feature type="transmembrane region" description="Helical" evidence="1">
    <location>
        <begin position="43"/>
        <end position="62"/>
    </location>
</feature>
<gene>
    <name evidence="2" type="ORF">Y900_015375</name>
</gene>
<name>A0A064CNC4_9MYCO</name>
<keyword evidence="3" id="KW-1185">Reference proteome</keyword>
<accession>A0A064CNC4</accession>
<comment type="caution">
    <text evidence="2">The sequence shown here is derived from an EMBL/GenBank/DDBJ whole genome shotgun (WGS) entry which is preliminary data.</text>
</comment>
<evidence type="ECO:0000313" key="2">
    <source>
        <dbReference type="EMBL" id="KDF00283.1"/>
    </source>
</evidence>
<sequence>MNDQDGGTGEILRTLGLMLNLSAIVAFALFLSTLGPGGPGPSALAAAITVVAFLASLACFAIDRRRTEEEAYGPAASPVTVAAEV</sequence>
<evidence type="ECO:0000256" key="1">
    <source>
        <dbReference type="SAM" id="Phobius"/>
    </source>
</evidence>
<dbReference type="Proteomes" id="UP000022835">
    <property type="component" value="Unassembled WGS sequence"/>
</dbReference>
<organism evidence="2 3">
    <name type="scientific">Mycolicibacterium aromaticivorans JS19b1 = JCM 16368</name>
    <dbReference type="NCBI Taxonomy" id="1440774"/>
    <lineage>
        <taxon>Bacteria</taxon>
        <taxon>Bacillati</taxon>
        <taxon>Actinomycetota</taxon>
        <taxon>Actinomycetes</taxon>
        <taxon>Mycobacteriales</taxon>
        <taxon>Mycobacteriaceae</taxon>
        <taxon>Mycolicibacterium</taxon>
    </lineage>
</organism>
<proteinExistence type="predicted"/>
<dbReference type="AlphaFoldDB" id="A0A064CNC4"/>
<keyword evidence="1" id="KW-0472">Membrane</keyword>
<dbReference type="STRING" id="1440774.Y900_015375"/>
<protein>
    <submittedName>
        <fullName evidence="2">Uncharacterized protein</fullName>
    </submittedName>
</protein>
<feature type="transmembrane region" description="Helical" evidence="1">
    <location>
        <begin position="12"/>
        <end position="31"/>
    </location>
</feature>
<reference evidence="2" key="1">
    <citation type="submission" date="2014-05" db="EMBL/GenBank/DDBJ databases">
        <title>Genome sequence of Mycobacterium aromaticivorans strain JS19b1T (= DSM 45407T).</title>
        <authorList>
            <person name="Kwak Y."/>
            <person name="Park G.-S."/>
            <person name="Li Q.X."/>
            <person name="Lee S.-E."/>
            <person name="Shin J.-H."/>
        </authorList>
    </citation>
    <scope>NUCLEOTIDE SEQUENCE [LARGE SCALE GENOMIC DNA]</scope>
    <source>
        <strain evidence="2">JS19b1</strain>
    </source>
</reference>
<evidence type="ECO:0000313" key="3">
    <source>
        <dbReference type="Proteomes" id="UP000022835"/>
    </source>
</evidence>